<dbReference type="InterPro" id="IPR012944">
    <property type="entry name" value="SusD_RagB_dom"/>
</dbReference>
<feature type="signal peptide" evidence="6">
    <location>
        <begin position="1"/>
        <end position="20"/>
    </location>
</feature>
<evidence type="ECO:0000256" key="4">
    <source>
        <dbReference type="ARBA" id="ARBA00023136"/>
    </source>
</evidence>
<keyword evidence="4" id="KW-0472">Membrane</keyword>
<dbReference type="Gene3D" id="1.25.40.390">
    <property type="match status" value="1"/>
</dbReference>
<dbReference type="STRING" id="76123.AS203_00095"/>
<feature type="chain" id="PRO_5006601641" evidence="6">
    <location>
        <begin position="21"/>
        <end position="541"/>
    </location>
</feature>
<dbReference type="PROSITE" id="PS51257">
    <property type="entry name" value="PROKAR_LIPOPROTEIN"/>
    <property type="match status" value="1"/>
</dbReference>
<comment type="similarity">
    <text evidence="2">Belongs to the SusD family.</text>
</comment>
<dbReference type="OrthoDB" id="1016139at2"/>
<evidence type="ECO:0000256" key="2">
    <source>
        <dbReference type="ARBA" id="ARBA00006275"/>
    </source>
</evidence>
<comment type="subcellular location">
    <subcellularLocation>
        <location evidence="1">Cell outer membrane</location>
    </subcellularLocation>
</comment>
<dbReference type="AlphaFoldDB" id="A0A0S2KH97"/>
<dbReference type="SUPFAM" id="SSF48452">
    <property type="entry name" value="TPR-like"/>
    <property type="match status" value="1"/>
</dbReference>
<feature type="domain" description="RagB/SusD" evidence="7">
    <location>
        <begin position="265"/>
        <end position="540"/>
    </location>
</feature>
<sequence length="541" mass="60901">MKRINIFISLLALGFLTAFTSCESLDQTPEDYFTNNAFWKDATQVDGYMTGLHSWLRSSYSTLFSMGELRGGLLGDGDDGTGTSVFNESMTAQTIIKQDLRADNAYFSTWNGLYANIVRVNLAINKIPELTFLSDAYKNFYLGQAYGIRAFYYYLLYATWGGVPLVTDAQILNGEISAATLSRPRAKASEIMALIKKDLDASEKAFVAYGGETYGDQYNWSLYATLLLKAEVYTFAANVTVGDQQATGTADLQTAKTALQTIINSGKFELKDDFYQAFRSDYKNKNKELIFSVPFNKTDVVYMPVISQCLAQGNYFTAAYDLNDQKLSLKNNDKYGTNTFVDGIVRYQYKETFWRSFDVTDTRRDFTFFAVKNSKTSAATGSNFGVLMKKFAGTYYPDEGRHRLDSDGPVFRYAEVLLLMAEVENDLGNDPSTYINQIRKRAYGTGYPVYTNQSQYQNTLAILSELDKEFVFEGKRWFALLRMKNAAGKSLVFEPAVNYPFIPGTNRTPILPESESYKMLWPVSVGTMTNDPAITQTPGYK</sequence>
<protein>
    <submittedName>
        <fullName evidence="9">Glycan metabolism protein</fullName>
    </submittedName>
</protein>
<dbReference type="EMBL" id="CP013195">
    <property type="protein sequence ID" value="ALO47702.1"/>
    <property type="molecule type" value="Genomic_DNA"/>
</dbReference>
<keyword evidence="10" id="KW-1185">Reference proteome</keyword>
<dbReference type="Pfam" id="PF14322">
    <property type="entry name" value="SusD-like_3"/>
    <property type="match status" value="1"/>
</dbReference>
<dbReference type="Proteomes" id="UP000056252">
    <property type="component" value="Chromosome"/>
</dbReference>
<dbReference type="GO" id="GO:0009279">
    <property type="term" value="C:cell outer membrane"/>
    <property type="evidence" value="ECO:0007669"/>
    <property type="project" value="UniProtKB-SubCell"/>
</dbReference>
<gene>
    <name evidence="9" type="ORF">AS203_00095</name>
</gene>
<dbReference type="KEGG" id="peo:AS203_00095"/>
<reference evidence="10" key="1">
    <citation type="submission" date="2015-11" db="EMBL/GenBank/DDBJ databases">
        <authorList>
            <person name="Holder M.E."/>
            <person name="Ajami N.J."/>
            <person name="Petrosino J.F."/>
        </authorList>
    </citation>
    <scope>NUCLEOTIDE SEQUENCE [LARGE SCALE GENOMIC DNA]</scope>
    <source>
        <strain evidence="10">F0113</strain>
    </source>
</reference>
<evidence type="ECO:0000256" key="5">
    <source>
        <dbReference type="ARBA" id="ARBA00023237"/>
    </source>
</evidence>
<dbReference type="Pfam" id="PF07980">
    <property type="entry name" value="SusD_RagB"/>
    <property type="match status" value="1"/>
</dbReference>
<keyword evidence="3 6" id="KW-0732">Signal</keyword>
<name>A0A0S2KH97_9BACT</name>
<evidence type="ECO:0000259" key="8">
    <source>
        <dbReference type="Pfam" id="PF14322"/>
    </source>
</evidence>
<dbReference type="InterPro" id="IPR033985">
    <property type="entry name" value="SusD-like_N"/>
</dbReference>
<evidence type="ECO:0000313" key="10">
    <source>
        <dbReference type="Proteomes" id="UP000056252"/>
    </source>
</evidence>
<dbReference type="InterPro" id="IPR011990">
    <property type="entry name" value="TPR-like_helical_dom_sf"/>
</dbReference>
<dbReference type="RefSeq" id="WP_025065384.1">
    <property type="nucleotide sequence ID" value="NZ_CAUPOR010000003.1"/>
</dbReference>
<evidence type="ECO:0000256" key="6">
    <source>
        <dbReference type="SAM" id="SignalP"/>
    </source>
</evidence>
<organism evidence="9 10">
    <name type="scientific">Hoylesella enoeca</name>
    <dbReference type="NCBI Taxonomy" id="76123"/>
    <lineage>
        <taxon>Bacteria</taxon>
        <taxon>Pseudomonadati</taxon>
        <taxon>Bacteroidota</taxon>
        <taxon>Bacteroidia</taxon>
        <taxon>Bacteroidales</taxon>
        <taxon>Prevotellaceae</taxon>
        <taxon>Hoylesella</taxon>
    </lineage>
</organism>
<evidence type="ECO:0000313" key="9">
    <source>
        <dbReference type="EMBL" id="ALO47702.1"/>
    </source>
</evidence>
<keyword evidence="5" id="KW-0998">Cell outer membrane</keyword>
<evidence type="ECO:0000256" key="3">
    <source>
        <dbReference type="ARBA" id="ARBA00022729"/>
    </source>
</evidence>
<feature type="domain" description="SusD-like N-terminal" evidence="8">
    <location>
        <begin position="86"/>
        <end position="205"/>
    </location>
</feature>
<accession>A0A0S2KH97</accession>
<evidence type="ECO:0000259" key="7">
    <source>
        <dbReference type="Pfam" id="PF07980"/>
    </source>
</evidence>
<evidence type="ECO:0000256" key="1">
    <source>
        <dbReference type="ARBA" id="ARBA00004442"/>
    </source>
</evidence>
<proteinExistence type="inferred from homology"/>
<dbReference type="eggNOG" id="COG0702">
    <property type="taxonomic scope" value="Bacteria"/>
</dbReference>